<evidence type="ECO:0000256" key="2">
    <source>
        <dbReference type="ARBA" id="ARBA00010790"/>
    </source>
</evidence>
<dbReference type="OrthoDB" id="269227at2759"/>
<dbReference type="SUPFAM" id="SSF51905">
    <property type="entry name" value="FAD/NAD(P)-binding domain"/>
    <property type="match status" value="1"/>
</dbReference>
<dbReference type="InterPro" id="IPR036188">
    <property type="entry name" value="FAD/NAD-bd_sf"/>
</dbReference>
<feature type="domain" description="Glucose-methanol-choline oxidoreductase N-terminal" evidence="5">
    <location>
        <begin position="69"/>
        <end position="174"/>
    </location>
</feature>
<accession>A0A1Y1YTC7</accession>
<dbReference type="AlphaFoldDB" id="A0A1Y1YTC7"/>
<dbReference type="Proteomes" id="UP000193498">
    <property type="component" value="Unassembled WGS sequence"/>
</dbReference>
<dbReference type="Gene3D" id="3.30.410.40">
    <property type="match status" value="1"/>
</dbReference>
<dbReference type="GO" id="GO:0016614">
    <property type="term" value="F:oxidoreductase activity, acting on CH-OH group of donors"/>
    <property type="evidence" value="ECO:0007669"/>
    <property type="project" value="InterPro"/>
</dbReference>
<dbReference type="STRING" id="1314790.A0A1Y1YTC7"/>
<organism evidence="6 7">
    <name type="scientific">Basidiobolus meristosporus CBS 931.73</name>
    <dbReference type="NCBI Taxonomy" id="1314790"/>
    <lineage>
        <taxon>Eukaryota</taxon>
        <taxon>Fungi</taxon>
        <taxon>Fungi incertae sedis</taxon>
        <taxon>Zoopagomycota</taxon>
        <taxon>Entomophthoromycotina</taxon>
        <taxon>Basidiobolomycetes</taxon>
        <taxon>Basidiobolales</taxon>
        <taxon>Basidiobolaceae</taxon>
        <taxon>Basidiobolus</taxon>
    </lineage>
</organism>
<proteinExistence type="inferred from homology"/>
<evidence type="ECO:0000313" key="6">
    <source>
        <dbReference type="EMBL" id="ORY01074.1"/>
    </source>
</evidence>
<evidence type="ECO:0000256" key="1">
    <source>
        <dbReference type="ARBA" id="ARBA00001974"/>
    </source>
</evidence>
<protein>
    <submittedName>
        <fullName evidence="6">FAD/NAD(P)-binding domain-containing protein</fullName>
    </submittedName>
</protein>
<dbReference type="InterPro" id="IPR000172">
    <property type="entry name" value="GMC_OxRdtase_N"/>
</dbReference>
<gene>
    <name evidence="6" type="ORF">K493DRAFT_347489</name>
</gene>
<dbReference type="EMBL" id="MCFE01000074">
    <property type="protein sequence ID" value="ORY01074.1"/>
    <property type="molecule type" value="Genomic_DNA"/>
</dbReference>
<dbReference type="PANTHER" id="PTHR11552:SF147">
    <property type="entry name" value="CHOLINE DEHYDROGENASE, MITOCHONDRIAL"/>
    <property type="match status" value="1"/>
</dbReference>
<dbReference type="Pfam" id="PF00732">
    <property type="entry name" value="GMC_oxred_N"/>
    <property type="match status" value="1"/>
</dbReference>
<comment type="similarity">
    <text evidence="2">Belongs to the GMC oxidoreductase family.</text>
</comment>
<sequence length="208" mass="22677">MISYNNQYGYIVVGRGSAGAVVASRLSEDSTTTVLLVERRIQWIDIQRRLRAIATSMAPLIYGEVFLKTTKPDNKRLHTGTAYLNDSAWQRPNLTMLPETTVNKVLFDRTTTTSIIAAHGSKFVARKEVILTAGAVGTGTILLRSGIGPTEDLASLSIPLVADLPVGKNLQDHAILGQTRVTDLRKRPTTPNSFPASGLRLFISKDSE</sequence>
<dbReference type="Gene3D" id="3.50.50.60">
    <property type="entry name" value="FAD/NAD(P)-binding domain"/>
    <property type="match status" value="2"/>
</dbReference>
<evidence type="ECO:0000259" key="5">
    <source>
        <dbReference type="Pfam" id="PF00732"/>
    </source>
</evidence>
<dbReference type="PANTHER" id="PTHR11552">
    <property type="entry name" value="GLUCOSE-METHANOL-CHOLINE GMC OXIDOREDUCTASE"/>
    <property type="match status" value="1"/>
</dbReference>
<evidence type="ECO:0000256" key="4">
    <source>
        <dbReference type="ARBA" id="ARBA00022827"/>
    </source>
</evidence>
<evidence type="ECO:0000256" key="3">
    <source>
        <dbReference type="ARBA" id="ARBA00022630"/>
    </source>
</evidence>
<reference evidence="6 7" key="1">
    <citation type="submission" date="2016-07" db="EMBL/GenBank/DDBJ databases">
        <title>Pervasive Adenine N6-methylation of Active Genes in Fungi.</title>
        <authorList>
            <consortium name="DOE Joint Genome Institute"/>
            <person name="Mondo S.J."/>
            <person name="Dannebaum R.O."/>
            <person name="Kuo R.C."/>
            <person name="Labutti K."/>
            <person name="Haridas S."/>
            <person name="Kuo A."/>
            <person name="Salamov A."/>
            <person name="Ahrendt S.R."/>
            <person name="Lipzen A."/>
            <person name="Sullivan W."/>
            <person name="Andreopoulos W.B."/>
            <person name="Clum A."/>
            <person name="Lindquist E."/>
            <person name="Daum C."/>
            <person name="Ramamoorthy G.K."/>
            <person name="Gryganskyi A."/>
            <person name="Culley D."/>
            <person name="Magnuson J.K."/>
            <person name="James T.Y."/>
            <person name="O'Malley M.A."/>
            <person name="Stajich J.E."/>
            <person name="Spatafora J.W."/>
            <person name="Visel A."/>
            <person name="Grigoriev I.V."/>
        </authorList>
    </citation>
    <scope>NUCLEOTIDE SEQUENCE [LARGE SCALE GENOMIC DNA]</scope>
    <source>
        <strain evidence="6 7">CBS 931.73</strain>
    </source>
</reference>
<dbReference type="InterPro" id="IPR012132">
    <property type="entry name" value="GMC_OxRdtase"/>
</dbReference>
<keyword evidence="7" id="KW-1185">Reference proteome</keyword>
<dbReference type="InParanoid" id="A0A1Y1YTC7"/>
<keyword evidence="3" id="KW-0285">Flavoprotein</keyword>
<keyword evidence="4" id="KW-0274">FAD</keyword>
<name>A0A1Y1YTC7_9FUNG</name>
<dbReference type="GO" id="GO:0050660">
    <property type="term" value="F:flavin adenine dinucleotide binding"/>
    <property type="evidence" value="ECO:0007669"/>
    <property type="project" value="InterPro"/>
</dbReference>
<comment type="caution">
    <text evidence="6">The sequence shown here is derived from an EMBL/GenBank/DDBJ whole genome shotgun (WGS) entry which is preliminary data.</text>
</comment>
<comment type="cofactor">
    <cofactor evidence="1">
        <name>FAD</name>
        <dbReference type="ChEBI" id="CHEBI:57692"/>
    </cofactor>
</comment>
<evidence type="ECO:0000313" key="7">
    <source>
        <dbReference type="Proteomes" id="UP000193498"/>
    </source>
</evidence>